<accession>A0A9P4M1E5</accession>
<dbReference type="OrthoDB" id="3538998at2759"/>
<proteinExistence type="predicted"/>
<feature type="region of interest" description="Disordered" evidence="1">
    <location>
        <begin position="339"/>
        <end position="371"/>
    </location>
</feature>
<evidence type="ECO:0000313" key="2">
    <source>
        <dbReference type="EMBL" id="KAF2094526.1"/>
    </source>
</evidence>
<name>A0A9P4M1E5_9PEZI</name>
<evidence type="ECO:0000256" key="1">
    <source>
        <dbReference type="SAM" id="MobiDB-lite"/>
    </source>
</evidence>
<organism evidence="2 3">
    <name type="scientific">Rhizodiscina lignyota</name>
    <dbReference type="NCBI Taxonomy" id="1504668"/>
    <lineage>
        <taxon>Eukaryota</taxon>
        <taxon>Fungi</taxon>
        <taxon>Dikarya</taxon>
        <taxon>Ascomycota</taxon>
        <taxon>Pezizomycotina</taxon>
        <taxon>Dothideomycetes</taxon>
        <taxon>Pleosporomycetidae</taxon>
        <taxon>Aulographales</taxon>
        <taxon>Rhizodiscinaceae</taxon>
        <taxon>Rhizodiscina</taxon>
    </lineage>
</organism>
<gene>
    <name evidence="2" type="ORF">NA57DRAFT_80328</name>
</gene>
<dbReference type="AlphaFoldDB" id="A0A9P4M1E5"/>
<keyword evidence="3" id="KW-1185">Reference proteome</keyword>
<feature type="compositionally biased region" description="Low complexity" evidence="1">
    <location>
        <begin position="345"/>
        <end position="371"/>
    </location>
</feature>
<dbReference type="Proteomes" id="UP000799772">
    <property type="component" value="Unassembled WGS sequence"/>
</dbReference>
<protein>
    <submittedName>
        <fullName evidence="2">Uncharacterized protein</fullName>
    </submittedName>
</protein>
<comment type="caution">
    <text evidence="2">The sequence shown here is derived from an EMBL/GenBank/DDBJ whole genome shotgun (WGS) entry which is preliminary data.</text>
</comment>
<sequence length="396" mass="41206">MWPNFEALLLHEQLFMTDLERGCRGLRSSRRDSDASARAPRNWVVDDVNALNGWEASFSKLVSASVAIAWAVPPSLAQNLTSAGCVAPSDFQSCYDNASLGGEKCIRACGTDRDCIIVCGCYMYEVQIGCFVASCWNRAYTCDYQKFVIAVADQCAVSKTNKIPFWPAPADAPNSCSCNLENVYDTVVNSLSVSGTCSKKAGSSISDPSQAENNITGCACCAASGAISTVYDICPDTDPSLLDLSKIESGAQLALGGEGFSTCDSTLDSFNCVQDLGFPKLPGKGEYYAASNLPSSGTKTLYDTPGIVTSPPSGSVYTFAASSTTYLVTASPYKSENAAATGSESGNAAASDPASASGSAASTSSPSAAAPTSNCPVIISYWAGVLVIGEALWAFV</sequence>
<reference evidence="2" key="1">
    <citation type="journal article" date="2020" name="Stud. Mycol.">
        <title>101 Dothideomycetes genomes: a test case for predicting lifestyles and emergence of pathogens.</title>
        <authorList>
            <person name="Haridas S."/>
            <person name="Albert R."/>
            <person name="Binder M."/>
            <person name="Bloem J."/>
            <person name="Labutti K."/>
            <person name="Salamov A."/>
            <person name="Andreopoulos B."/>
            <person name="Baker S."/>
            <person name="Barry K."/>
            <person name="Bills G."/>
            <person name="Bluhm B."/>
            <person name="Cannon C."/>
            <person name="Castanera R."/>
            <person name="Culley D."/>
            <person name="Daum C."/>
            <person name="Ezra D."/>
            <person name="Gonzalez J."/>
            <person name="Henrissat B."/>
            <person name="Kuo A."/>
            <person name="Liang C."/>
            <person name="Lipzen A."/>
            <person name="Lutzoni F."/>
            <person name="Magnuson J."/>
            <person name="Mondo S."/>
            <person name="Nolan M."/>
            <person name="Ohm R."/>
            <person name="Pangilinan J."/>
            <person name="Park H.-J."/>
            <person name="Ramirez L."/>
            <person name="Alfaro M."/>
            <person name="Sun H."/>
            <person name="Tritt A."/>
            <person name="Yoshinaga Y."/>
            <person name="Zwiers L.-H."/>
            <person name="Turgeon B."/>
            <person name="Goodwin S."/>
            <person name="Spatafora J."/>
            <person name="Crous P."/>
            <person name="Grigoriev I."/>
        </authorList>
    </citation>
    <scope>NUCLEOTIDE SEQUENCE</scope>
    <source>
        <strain evidence="2">CBS 133067</strain>
    </source>
</reference>
<evidence type="ECO:0000313" key="3">
    <source>
        <dbReference type="Proteomes" id="UP000799772"/>
    </source>
</evidence>
<dbReference type="EMBL" id="ML978134">
    <property type="protein sequence ID" value="KAF2094526.1"/>
    <property type="molecule type" value="Genomic_DNA"/>
</dbReference>